<protein>
    <submittedName>
        <fullName evidence="2">Holin</fullName>
    </submittedName>
</protein>
<organism evidence="2 3">
    <name type="scientific">Candidatus Blautia pullicola</name>
    <dbReference type="NCBI Taxonomy" id="2838498"/>
    <lineage>
        <taxon>Bacteria</taxon>
        <taxon>Bacillati</taxon>
        <taxon>Bacillota</taxon>
        <taxon>Clostridia</taxon>
        <taxon>Lachnospirales</taxon>
        <taxon>Lachnospiraceae</taxon>
        <taxon>Blautia</taxon>
    </lineage>
</organism>
<accession>A0A9D2JSH6</accession>
<proteinExistence type="predicted"/>
<sequence>MFENCVFKISVDTREWMKKTAVRTIKTMAQSAIGVIGGCAMVSEVNWAVVGSSAVLAGVVCVLTSLAGLPEVPSKTK</sequence>
<dbReference type="EMBL" id="DXBG01000174">
    <property type="protein sequence ID" value="HIZ65721.1"/>
    <property type="molecule type" value="Genomic_DNA"/>
</dbReference>
<name>A0A9D2JSH6_9FIRM</name>
<reference evidence="2" key="1">
    <citation type="journal article" date="2021" name="PeerJ">
        <title>Extensive microbial diversity within the chicken gut microbiome revealed by metagenomics and culture.</title>
        <authorList>
            <person name="Gilroy R."/>
            <person name="Ravi A."/>
            <person name="Getino M."/>
            <person name="Pursley I."/>
            <person name="Horton D.L."/>
            <person name="Alikhan N.F."/>
            <person name="Baker D."/>
            <person name="Gharbi K."/>
            <person name="Hall N."/>
            <person name="Watson M."/>
            <person name="Adriaenssens E.M."/>
            <person name="Foster-Nyarko E."/>
            <person name="Jarju S."/>
            <person name="Secka A."/>
            <person name="Antonio M."/>
            <person name="Oren A."/>
            <person name="Chaudhuri R.R."/>
            <person name="La Ragione R."/>
            <person name="Hildebrand F."/>
            <person name="Pallen M.J."/>
        </authorList>
    </citation>
    <scope>NUCLEOTIDE SEQUENCE</scope>
    <source>
        <strain evidence="2">1068</strain>
    </source>
</reference>
<evidence type="ECO:0000313" key="2">
    <source>
        <dbReference type="EMBL" id="HIZ65721.1"/>
    </source>
</evidence>
<dbReference type="AlphaFoldDB" id="A0A9D2JSH6"/>
<dbReference type="Pfam" id="PF16945">
    <property type="entry name" value="Phage_r1t_holin"/>
    <property type="match status" value="1"/>
</dbReference>
<comment type="caution">
    <text evidence="2">The sequence shown here is derived from an EMBL/GenBank/DDBJ whole genome shotgun (WGS) entry which is preliminary data.</text>
</comment>
<evidence type="ECO:0000313" key="3">
    <source>
        <dbReference type="Proteomes" id="UP000824056"/>
    </source>
</evidence>
<evidence type="ECO:0000256" key="1">
    <source>
        <dbReference type="SAM" id="Phobius"/>
    </source>
</evidence>
<dbReference type="Proteomes" id="UP000824056">
    <property type="component" value="Unassembled WGS sequence"/>
</dbReference>
<feature type="transmembrane region" description="Helical" evidence="1">
    <location>
        <begin position="47"/>
        <end position="69"/>
    </location>
</feature>
<keyword evidence="1" id="KW-0812">Transmembrane</keyword>
<keyword evidence="1" id="KW-1133">Transmembrane helix</keyword>
<dbReference type="InterPro" id="IPR020109">
    <property type="entry name" value="Holin_r1t"/>
</dbReference>
<reference evidence="2" key="2">
    <citation type="submission" date="2021-04" db="EMBL/GenBank/DDBJ databases">
        <authorList>
            <person name="Gilroy R."/>
        </authorList>
    </citation>
    <scope>NUCLEOTIDE SEQUENCE</scope>
    <source>
        <strain evidence="2">1068</strain>
    </source>
</reference>
<gene>
    <name evidence="2" type="ORF">H9809_07470</name>
</gene>
<keyword evidence="1" id="KW-0472">Membrane</keyword>